<dbReference type="Proteomes" id="UP000805841">
    <property type="component" value="Unassembled WGS sequence"/>
</dbReference>
<dbReference type="EMBL" id="JAAOCA010000106">
    <property type="protein sequence ID" value="MBD1602497.1"/>
    <property type="molecule type" value="Genomic_DNA"/>
</dbReference>
<protein>
    <submittedName>
        <fullName evidence="1">Uncharacterized protein</fullName>
    </submittedName>
</protein>
<name>A0ABR7ZAX8_9PSED</name>
<comment type="caution">
    <text evidence="1">The sequence shown here is derived from an EMBL/GenBank/DDBJ whole genome shotgun (WGS) entry which is preliminary data.</text>
</comment>
<gene>
    <name evidence="1" type="ORF">HAQ05_27910</name>
</gene>
<evidence type="ECO:0000313" key="2">
    <source>
        <dbReference type="Proteomes" id="UP000805841"/>
    </source>
</evidence>
<reference evidence="1 2" key="1">
    <citation type="journal article" date="2020" name="Insects">
        <title>Bacteria Belonging to Pseudomonas typographi sp. nov. from the Bark Beetle Ips typographus Have Genomic Potential to Aid in the Host Ecology.</title>
        <authorList>
            <person name="Peral-Aranega E."/>
            <person name="Saati-Santamaria Z."/>
            <person name="Kolarik M."/>
            <person name="Rivas R."/>
            <person name="Garcia-Fraile P."/>
        </authorList>
    </citation>
    <scope>NUCLEOTIDE SEQUENCE [LARGE SCALE GENOMIC DNA]</scope>
    <source>
        <strain evidence="1 2">CA3A</strain>
    </source>
</reference>
<evidence type="ECO:0000313" key="1">
    <source>
        <dbReference type="EMBL" id="MBD1602497.1"/>
    </source>
</evidence>
<dbReference type="RefSeq" id="WP_190427608.1">
    <property type="nucleotide sequence ID" value="NZ_JAAOCA010000106.1"/>
</dbReference>
<sequence length="47" mass="5432">MTYLVYFPPQYGNPERWAECTVDDFGVWRCNGMYMPAPAADRIKEAA</sequence>
<proteinExistence type="predicted"/>
<keyword evidence="2" id="KW-1185">Reference proteome</keyword>
<accession>A0ABR7ZAX8</accession>
<organism evidence="1 2">
    <name type="scientific">Pseudomonas typographi</name>
    <dbReference type="NCBI Taxonomy" id="2715964"/>
    <lineage>
        <taxon>Bacteria</taxon>
        <taxon>Pseudomonadati</taxon>
        <taxon>Pseudomonadota</taxon>
        <taxon>Gammaproteobacteria</taxon>
        <taxon>Pseudomonadales</taxon>
        <taxon>Pseudomonadaceae</taxon>
        <taxon>Pseudomonas</taxon>
    </lineage>
</organism>